<dbReference type="Proteomes" id="UP000234275">
    <property type="component" value="Unassembled WGS sequence"/>
</dbReference>
<feature type="region of interest" description="Disordered" evidence="1">
    <location>
        <begin position="1"/>
        <end position="45"/>
    </location>
</feature>
<dbReference type="AlphaFoldDB" id="A0A2I2GJU6"/>
<proteinExistence type="predicted"/>
<dbReference type="OrthoDB" id="4156714at2759"/>
<comment type="caution">
    <text evidence="2">The sequence shown here is derived from an EMBL/GenBank/DDBJ whole genome shotgun (WGS) entry which is preliminary data.</text>
</comment>
<feature type="compositionally biased region" description="Basic and acidic residues" evidence="1">
    <location>
        <begin position="17"/>
        <end position="35"/>
    </location>
</feature>
<keyword evidence="3" id="KW-1185">Reference proteome</keyword>
<evidence type="ECO:0000313" key="2">
    <source>
        <dbReference type="EMBL" id="PLB53151.1"/>
    </source>
</evidence>
<gene>
    <name evidence="2" type="ORF">P170DRAFT_473028</name>
</gene>
<dbReference type="RefSeq" id="XP_024708453.1">
    <property type="nucleotide sequence ID" value="XM_024853002.1"/>
</dbReference>
<organism evidence="2 3">
    <name type="scientific">Aspergillus steynii IBT 23096</name>
    <dbReference type="NCBI Taxonomy" id="1392250"/>
    <lineage>
        <taxon>Eukaryota</taxon>
        <taxon>Fungi</taxon>
        <taxon>Dikarya</taxon>
        <taxon>Ascomycota</taxon>
        <taxon>Pezizomycotina</taxon>
        <taxon>Eurotiomycetes</taxon>
        <taxon>Eurotiomycetidae</taxon>
        <taxon>Eurotiales</taxon>
        <taxon>Aspergillaceae</taxon>
        <taxon>Aspergillus</taxon>
        <taxon>Aspergillus subgen. Circumdati</taxon>
    </lineage>
</organism>
<dbReference type="EMBL" id="MSFO01000002">
    <property type="protein sequence ID" value="PLB53151.1"/>
    <property type="molecule type" value="Genomic_DNA"/>
</dbReference>
<dbReference type="VEuPathDB" id="FungiDB:P170DRAFT_473028"/>
<sequence>MLTCIQESLPSSSASEEEGRIEEPVAQDEKSTSEPKRKRPVSPAMERIRQRIKNKWLLISAGSSHWNEGREPTEETFELLRLNVGQWAMSHAASEASGLDHLSEDQESAIISSLNDFCVQESWDTLVARVPGISDGLVAEPFVMAMVFQDLHNRIIERPFWYLDGKSARDETGDDTFGERLEYLYGKFLKTNPIMAEYWMRETVRLSNSIHVDQAPDTAYGRYNEERRDAAAARLADDLLASKPIQSLLKTPANDDIEKKRREALIEIYRRAAAAAVFSDQCTGQTKFLKLADIAPTYHASSSELISLEYHGMENGDTRLDGHRILLVVRPGLLRKSNQDSTEFETWLPAIVMMKDDEINQCLSD</sequence>
<protein>
    <submittedName>
        <fullName evidence="2">Uncharacterized protein</fullName>
    </submittedName>
</protein>
<accession>A0A2I2GJU6</accession>
<dbReference type="GeneID" id="36560700"/>
<evidence type="ECO:0000256" key="1">
    <source>
        <dbReference type="SAM" id="MobiDB-lite"/>
    </source>
</evidence>
<evidence type="ECO:0000313" key="3">
    <source>
        <dbReference type="Proteomes" id="UP000234275"/>
    </source>
</evidence>
<reference evidence="2 3" key="1">
    <citation type="submission" date="2016-12" db="EMBL/GenBank/DDBJ databases">
        <title>The genomes of Aspergillus section Nigri reveals drivers in fungal speciation.</title>
        <authorList>
            <consortium name="DOE Joint Genome Institute"/>
            <person name="Vesth T.C."/>
            <person name="Nybo J."/>
            <person name="Theobald S."/>
            <person name="Brandl J."/>
            <person name="Frisvad J.C."/>
            <person name="Nielsen K.F."/>
            <person name="Lyhne E.K."/>
            <person name="Kogle M.E."/>
            <person name="Kuo A."/>
            <person name="Riley R."/>
            <person name="Clum A."/>
            <person name="Nolan M."/>
            <person name="Lipzen A."/>
            <person name="Salamov A."/>
            <person name="Henrissat B."/>
            <person name="Wiebenga A."/>
            <person name="De Vries R.P."/>
            <person name="Grigoriev I.V."/>
            <person name="Mortensen U.H."/>
            <person name="Andersen M.R."/>
            <person name="Baker S.E."/>
        </authorList>
    </citation>
    <scope>NUCLEOTIDE SEQUENCE [LARGE SCALE GENOMIC DNA]</scope>
    <source>
        <strain evidence="2 3">IBT 23096</strain>
    </source>
</reference>
<name>A0A2I2GJU6_9EURO</name>